<accession>A0ABM4WCU3</accession>
<feature type="compositionally biased region" description="Basic and acidic residues" evidence="1">
    <location>
        <begin position="1"/>
        <end position="17"/>
    </location>
</feature>
<evidence type="ECO:0000313" key="4">
    <source>
        <dbReference type="RefSeq" id="XP_071929609.1"/>
    </source>
</evidence>
<evidence type="ECO:0000313" key="3">
    <source>
        <dbReference type="RefSeq" id="XP_071924731.1"/>
    </source>
</evidence>
<reference evidence="3 4" key="1">
    <citation type="submission" date="2025-05" db="UniProtKB">
        <authorList>
            <consortium name="RefSeq"/>
        </authorList>
    </citation>
    <scope>IDENTIFICATION</scope>
    <source>
        <tissue evidence="3 4">Leaves</tissue>
    </source>
</reference>
<evidence type="ECO:0000256" key="1">
    <source>
        <dbReference type="SAM" id="MobiDB-lite"/>
    </source>
</evidence>
<gene>
    <name evidence="4" type="primary">LOC140032746</name>
    <name evidence="3" type="synonym">LOC140015809</name>
</gene>
<dbReference type="Proteomes" id="UP001652660">
    <property type="component" value="Chromosome 10c"/>
</dbReference>
<dbReference type="RefSeq" id="XP_071929609.1">
    <property type="nucleotide sequence ID" value="XM_072073508.1"/>
</dbReference>
<keyword evidence="2" id="KW-1185">Reference proteome</keyword>
<dbReference type="PANTHER" id="PTHR33116">
    <property type="entry name" value="REVERSE TRANSCRIPTASE ZINC-BINDING DOMAIN-CONTAINING PROTEIN-RELATED-RELATED"/>
    <property type="match status" value="1"/>
</dbReference>
<evidence type="ECO:0000313" key="2">
    <source>
        <dbReference type="Proteomes" id="UP001652660"/>
    </source>
</evidence>
<dbReference type="GeneID" id="140032746"/>
<dbReference type="RefSeq" id="XP_071924731.1">
    <property type="nucleotide sequence ID" value="XM_072068630.1"/>
</dbReference>
<protein>
    <submittedName>
        <fullName evidence="3 4">Uncharacterized protein</fullName>
    </submittedName>
</protein>
<dbReference type="PANTHER" id="PTHR33116:SF86">
    <property type="entry name" value="REVERSE TRANSCRIPTASE DOMAIN-CONTAINING PROTEIN"/>
    <property type="match status" value="1"/>
</dbReference>
<sequence length="311" mass="35665">MSCGRGEHVGRTAKEATAKMWGSRRKRNRISRLEKDQGGWCTTDDEIGVKITQFYDQLFTFSQRSDFEEILNGIPRTITEQMNLQLTRPVTEKEVKIVVFSMHPNKSPSLDAINETLVTLIPKIDNPLNLAHFRPIRQILDNVMVAHEYMHWLKSKREGRDRWIHGYLSSVSYSFNVNGVKRGYLIVMKQDTKKTSYGKASGQQVNINKSAVFFSKNSSEREKTEVLQKLGEIQQVSQGKYLGIPLVVGRSKNSVFRFIKENMMSRIQNWKGKLLSNTRKDVLLKSVALALPSYAMSIFRLSKSLCKELRG</sequence>
<proteinExistence type="predicted"/>
<feature type="region of interest" description="Disordered" evidence="1">
    <location>
        <begin position="1"/>
        <end position="21"/>
    </location>
</feature>
<name>A0ABM4WCU3_COFAR</name>
<organism evidence="2 4">
    <name type="scientific">Coffea arabica</name>
    <name type="common">Arabian coffee</name>
    <dbReference type="NCBI Taxonomy" id="13443"/>
    <lineage>
        <taxon>Eukaryota</taxon>
        <taxon>Viridiplantae</taxon>
        <taxon>Streptophyta</taxon>
        <taxon>Embryophyta</taxon>
        <taxon>Tracheophyta</taxon>
        <taxon>Spermatophyta</taxon>
        <taxon>Magnoliopsida</taxon>
        <taxon>eudicotyledons</taxon>
        <taxon>Gunneridae</taxon>
        <taxon>Pentapetalae</taxon>
        <taxon>asterids</taxon>
        <taxon>lamiids</taxon>
        <taxon>Gentianales</taxon>
        <taxon>Rubiaceae</taxon>
        <taxon>Ixoroideae</taxon>
        <taxon>Gardenieae complex</taxon>
        <taxon>Bertiereae - Coffeeae clade</taxon>
        <taxon>Coffeeae</taxon>
        <taxon>Coffea</taxon>
    </lineage>
</organism>